<name>A0A6M3IYJ5_9ZZZZ</name>
<dbReference type="EMBL" id="MT141449">
    <property type="protein sequence ID" value="QJA61682.1"/>
    <property type="molecule type" value="Genomic_DNA"/>
</dbReference>
<dbReference type="AlphaFoldDB" id="A0A6M3IYJ5"/>
<evidence type="ECO:0000313" key="1">
    <source>
        <dbReference type="EMBL" id="QJA61682.1"/>
    </source>
</evidence>
<dbReference type="InterPro" id="IPR038765">
    <property type="entry name" value="Papain-like_cys_pep_sf"/>
</dbReference>
<protein>
    <submittedName>
        <fullName evidence="1">Putative tail protein</fullName>
    </submittedName>
</protein>
<gene>
    <name evidence="1" type="ORF">MM415B00899_0014</name>
</gene>
<proteinExistence type="predicted"/>
<organism evidence="1">
    <name type="scientific">viral metagenome</name>
    <dbReference type="NCBI Taxonomy" id="1070528"/>
    <lineage>
        <taxon>unclassified sequences</taxon>
        <taxon>metagenomes</taxon>
        <taxon>organismal metagenomes</taxon>
    </lineage>
</organism>
<dbReference type="SUPFAM" id="SSF54001">
    <property type="entry name" value="Cysteine proteinases"/>
    <property type="match status" value="1"/>
</dbReference>
<dbReference type="Gene3D" id="3.90.1720.10">
    <property type="entry name" value="endopeptidase domain like (from Nostoc punctiforme)"/>
    <property type="match status" value="1"/>
</dbReference>
<accession>A0A6M3IYJ5</accession>
<reference evidence="1" key="1">
    <citation type="submission" date="2020-03" db="EMBL/GenBank/DDBJ databases">
        <title>The deep terrestrial virosphere.</title>
        <authorList>
            <person name="Holmfeldt K."/>
            <person name="Nilsson E."/>
            <person name="Simone D."/>
            <person name="Lopez-Fernandez M."/>
            <person name="Wu X."/>
            <person name="de Brujin I."/>
            <person name="Lundin D."/>
            <person name="Andersson A."/>
            <person name="Bertilsson S."/>
            <person name="Dopson M."/>
        </authorList>
    </citation>
    <scope>NUCLEOTIDE SEQUENCE</scope>
    <source>
        <strain evidence="1">MM415B00899</strain>
    </source>
</reference>
<sequence>MAIRINISKYLNIPFKDFGHDFSGVDCLGVVRLFLKNEFNFYIPEFEYESEWKITKQNPIENNYAAVCEKIKAPVRYGLVGFRMPGYFVEHHLGIILYDLNQFLHSPLNKPSCVSKLSHPVWKRSVNAFYKVKGLEV</sequence>